<proteinExistence type="predicted"/>
<evidence type="ECO:0000313" key="1">
    <source>
        <dbReference type="EMBL" id="EFP04581.1"/>
    </source>
</evidence>
<dbReference type="KEGG" id="crq:GCK72_022837"/>
<gene>
    <name evidence="1" type="ORF">CRE_31260</name>
</gene>
<dbReference type="CTD" id="9798578"/>
<dbReference type="RefSeq" id="XP_003102925.2">
    <property type="nucleotide sequence ID" value="XM_003102877.2"/>
</dbReference>
<reference evidence="1" key="1">
    <citation type="submission" date="2007-07" db="EMBL/GenBank/DDBJ databases">
        <title>PCAP assembly of the Caenorhabditis remanei genome.</title>
        <authorList>
            <consortium name="The Caenorhabditis remanei Sequencing Consortium"/>
            <person name="Wilson R.K."/>
        </authorList>
    </citation>
    <scope>NUCLEOTIDE SEQUENCE [LARGE SCALE GENOMIC DNA]</scope>
    <source>
        <strain evidence="1">PB4641</strain>
    </source>
</reference>
<keyword evidence="2" id="KW-1185">Reference proteome</keyword>
<protein>
    <submittedName>
        <fullName evidence="1">Uncharacterized protein</fullName>
    </submittedName>
</protein>
<name>E3MLH1_CAERE</name>
<dbReference type="EMBL" id="DS268455">
    <property type="protein sequence ID" value="EFP04581.1"/>
    <property type="molecule type" value="Genomic_DNA"/>
</dbReference>
<accession>E3MLH1</accession>
<sequence>MKLGYLFPVFFIISSIIIEGESFILKKMIEKPEIHPKVSLRSKYNLHTIGSDLQFTAVKQLDYEKSTSAKKKSRSRKYRFIPSLLAFNVMFLMVFDVRIFIRLMEQI</sequence>
<evidence type="ECO:0000313" key="2">
    <source>
        <dbReference type="Proteomes" id="UP000008281"/>
    </source>
</evidence>
<organism evidence="2">
    <name type="scientific">Caenorhabditis remanei</name>
    <name type="common">Caenorhabditis vulgaris</name>
    <dbReference type="NCBI Taxonomy" id="31234"/>
    <lineage>
        <taxon>Eukaryota</taxon>
        <taxon>Metazoa</taxon>
        <taxon>Ecdysozoa</taxon>
        <taxon>Nematoda</taxon>
        <taxon>Chromadorea</taxon>
        <taxon>Rhabditida</taxon>
        <taxon>Rhabditina</taxon>
        <taxon>Rhabditomorpha</taxon>
        <taxon>Rhabditoidea</taxon>
        <taxon>Rhabditidae</taxon>
        <taxon>Peloderinae</taxon>
        <taxon>Caenorhabditis</taxon>
    </lineage>
</organism>
<dbReference type="GeneID" id="9798578"/>
<dbReference type="HOGENOM" id="CLU_2212400_0_0_1"/>
<dbReference type="Proteomes" id="UP000008281">
    <property type="component" value="Unassembled WGS sequence"/>
</dbReference>
<dbReference type="AlphaFoldDB" id="E3MLH1"/>